<dbReference type="OrthoDB" id="9813569at2"/>
<sequence length="315" mass="33702">MDVITFGETMVNFAPTAAGPIEMVPAFEKRIAGSETNVSIGLARLGHRVAWVSRLGDDGFGRFIYKTVRGEGVDVSAVIFDPEAPTGLYFKEYLGGGRTQVHYYRRGSAASRLRPEDVDLARFPQARFLFASGITPALSASCRETAERAVESAAARGVTVVFDPNMRRKLWREEEARPVLKRLAAASHLVLPGIDEGQILTGSTDPERIAEGLLQGRTQAVVVKLGPEGAYYRTADGDSGHVPGFKVEQVDEIGAGDAFAAGLMSGLLDGLPLPEAVRRACAMGALAVTGVGDYESLPYRRDLEAFMAGTAPAAR</sequence>
<evidence type="ECO:0000313" key="7">
    <source>
        <dbReference type="EMBL" id="SFU51556.1"/>
    </source>
</evidence>
<accession>A0A1I7GTJ0</accession>
<dbReference type="InterPro" id="IPR029056">
    <property type="entry name" value="Ribokinase-like"/>
</dbReference>
<gene>
    <name evidence="7" type="ORF">SAMN05421543_10343</name>
</gene>
<comment type="similarity">
    <text evidence="1">Belongs to the carbohydrate kinase PfkB family.</text>
</comment>
<keyword evidence="8" id="KW-1185">Reference proteome</keyword>
<dbReference type="SUPFAM" id="SSF53613">
    <property type="entry name" value="Ribokinase-like"/>
    <property type="match status" value="1"/>
</dbReference>
<dbReference type="GO" id="GO:0005524">
    <property type="term" value="F:ATP binding"/>
    <property type="evidence" value="ECO:0007669"/>
    <property type="project" value="UniProtKB-KW"/>
</dbReference>
<evidence type="ECO:0000256" key="2">
    <source>
        <dbReference type="ARBA" id="ARBA00022679"/>
    </source>
</evidence>
<dbReference type="Gene3D" id="3.40.1190.20">
    <property type="match status" value="1"/>
</dbReference>
<dbReference type="GO" id="GO:0016301">
    <property type="term" value="F:kinase activity"/>
    <property type="evidence" value="ECO:0007669"/>
    <property type="project" value="UniProtKB-KW"/>
</dbReference>
<keyword evidence="2" id="KW-0808">Transferase</keyword>
<keyword evidence="4 7" id="KW-0418">Kinase</keyword>
<evidence type="ECO:0000256" key="5">
    <source>
        <dbReference type="ARBA" id="ARBA00022840"/>
    </source>
</evidence>
<dbReference type="Proteomes" id="UP000183508">
    <property type="component" value="Unassembled WGS sequence"/>
</dbReference>
<keyword evidence="5" id="KW-0067">ATP-binding</keyword>
<proteinExistence type="inferred from homology"/>
<evidence type="ECO:0000256" key="4">
    <source>
        <dbReference type="ARBA" id="ARBA00022777"/>
    </source>
</evidence>
<evidence type="ECO:0000313" key="8">
    <source>
        <dbReference type="Proteomes" id="UP000183508"/>
    </source>
</evidence>
<dbReference type="PANTHER" id="PTHR43085">
    <property type="entry name" value="HEXOKINASE FAMILY MEMBER"/>
    <property type="match status" value="1"/>
</dbReference>
<dbReference type="STRING" id="392015.SAMN05421543_10343"/>
<name>A0A1I7GTJ0_9BACL</name>
<evidence type="ECO:0000259" key="6">
    <source>
        <dbReference type="Pfam" id="PF00294"/>
    </source>
</evidence>
<keyword evidence="3" id="KW-0547">Nucleotide-binding</keyword>
<evidence type="ECO:0000256" key="1">
    <source>
        <dbReference type="ARBA" id="ARBA00010688"/>
    </source>
</evidence>
<dbReference type="InterPro" id="IPR011611">
    <property type="entry name" value="PfkB_dom"/>
</dbReference>
<dbReference type="InterPro" id="IPR050306">
    <property type="entry name" value="PfkB_Carbo_kinase"/>
</dbReference>
<reference evidence="8" key="1">
    <citation type="submission" date="2016-10" db="EMBL/GenBank/DDBJ databases">
        <authorList>
            <person name="Varghese N."/>
        </authorList>
    </citation>
    <scope>NUCLEOTIDE SEQUENCE [LARGE SCALE GENOMIC DNA]</scope>
    <source>
        <strain evidence="8">DSM 17980</strain>
    </source>
</reference>
<feature type="domain" description="Carbohydrate kinase PfkB" evidence="6">
    <location>
        <begin position="3"/>
        <end position="298"/>
    </location>
</feature>
<protein>
    <submittedName>
        <fullName evidence="7">2-dehydro-3-deoxygluconokinase</fullName>
    </submittedName>
</protein>
<dbReference type="eggNOG" id="COG0524">
    <property type="taxonomic scope" value="Bacteria"/>
</dbReference>
<organism evidence="7 8">
    <name type="scientific">Alicyclobacillus macrosporangiidus</name>
    <dbReference type="NCBI Taxonomy" id="392015"/>
    <lineage>
        <taxon>Bacteria</taxon>
        <taxon>Bacillati</taxon>
        <taxon>Bacillota</taxon>
        <taxon>Bacilli</taxon>
        <taxon>Bacillales</taxon>
        <taxon>Alicyclobacillaceae</taxon>
        <taxon>Alicyclobacillus</taxon>
    </lineage>
</organism>
<dbReference type="CDD" id="cd01166">
    <property type="entry name" value="KdgK"/>
    <property type="match status" value="1"/>
</dbReference>
<dbReference type="PANTHER" id="PTHR43085:SF1">
    <property type="entry name" value="PSEUDOURIDINE KINASE-RELATED"/>
    <property type="match status" value="1"/>
</dbReference>
<evidence type="ECO:0000256" key="3">
    <source>
        <dbReference type="ARBA" id="ARBA00022741"/>
    </source>
</evidence>
<dbReference type="EMBL" id="FPBV01000003">
    <property type="protein sequence ID" value="SFU51556.1"/>
    <property type="molecule type" value="Genomic_DNA"/>
</dbReference>
<dbReference type="Pfam" id="PF00294">
    <property type="entry name" value="PfkB"/>
    <property type="match status" value="1"/>
</dbReference>
<dbReference type="RefSeq" id="WP_074949835.1">
    <property type="nucleotide sequence ID" value="NZ_FPBV01000003.1"/>
</dbReference>
<dbReference type="AlphaFoldDB" id="A0A1I7GTJ0"/>